<evidence type="ECO:0000256" key="1">
    <source>
        <dbReference type="ARBA" id="ARBA00006464"/>
    </source>
</evidence>
<keyword evidence="6" id="KW-1185">Reference proteome</keyword>
<comment type="similarity">
    <text evidence="1">Belongs to the bacterial sugar transferase family.</text>
</comment>
<dbReference type="PROSITE" id="PS50110">
    <property type="entry name" value="RESPONSE_REGULATORY"/>
    <property type="match status" value="1"/>
</dbReference>
<gene>
    <name evidence="5" type="ORF">GCM10023189_08590</name>
</gene>
<evidence type="ECO:0000256" key="2">
    <source>
        <dbReference type="PROSITE-ProRule" id="PRU00169"/>
    </source>
</evidence>
<protein>
    <submittedName>
        <fullName evidence="5">Sugar transferase</fullName>
    </submittedName>
</protein>
<dbReference type="GO" id="GO:0016740">
    <property type="term" value="F:transferase activity"/>
    <property type="evidence" value="ECO:0007669"/>
    <property type="project" value="UniProtKB-KW"/>
</dbReference>
<dbReference type="SUPFAM" id="SSF52172">
    <property type="entry name" value="CheY-like"/>
    <property type="match status" value="1"/>
</dbReference>
<dbReference type="Gene3D" id="3.40.50.2300">
    <property type="match status" value="1"/>
</dbReference>
<evidence type="ECO:0000256" key="3">
    <source>
        <dbReference type="SAM" id="Phobius"/>
    </source>
</evidence>
<feature type="transmembrane region" description="Helical" evidence="3">
    <location>
        <begin position="161"/>
        <end position="185"/>
    </location>
</feature>
<dbReference type="EMBL" id="BAABHD010000005">
    <property type="protein sequence ID" value="GAA4449306.1"/>
    <property type="molecule type" value="Genomic_DNA"/>
</dbReference>
<dbReference type="Proteomes" id="UP001501175">
    <property type="component" value="Unassembled WGS sequence"/>
</dbReference>
<keyword evidence="3" id="KW-0472">Membrane</keyword>
<keyword evidence="3" id="KW-0812">Transmembrane</keyword>
<dbReference type="Pfam" id="PF02397">
    <property type="entry name" value="Bac_transf"/>
    <property type="match status" value="1"/>
</dbReference>
<dbReference type="PANTHER" id="PTHR30576">
    <property type="entry name" value="COLANIC BIOSYNTHESIS UDP-GLUCOSE LIPID CARRIER TRANSFERASE"/>
    <property type="match status" value="1"/>
</dbReference>
<dbReference type="InterPro" id="IPR003362">
    <property type="entry name" value="Bact_transf"/>
</dbReference>
<sequence length="409" mass="47031">MDNFTLYQPMNTVDRDPTPYILVVEDDDGVFFQIARLVNSACSVVHFRQAHEATQWLREGHKVDMIIAGEKNGAFDLIANIRNQAAFSHTPFLITSNYLSSGLLQNAIRSGATDVLLVNDNDEAIREKIMYFLSLQLPPFLANHHFLSGSVLFKLPWWKRLIDITVSLVALLLLSPVLLLVALLIRLDSRGPVLYSSRRVGTNFHVFNMFKFRTMQPKADKLIRSLADQNIYSNGKRNPETRQTGSGRIQHLCDSCRLVGTTCQRILFDQDRMVCEYEYLHRQKESATFLKFNNDPRVTRLGRFLRNSSIDELPQLYNILVGDMSLVGNRPLPLYEAEKLTTDEYVKRFSGPAGLTGLWQVTKRAKGQGPMSEEERIRLDIRYAETFSFWTDMSIIYKTFFSLWQKENV</sequence>
<keyword evidence="3" id="KW-1133">Transmembrane helix</keyword>
<evidence type="ECO:0000313" key="5">
    <source>
        <dbReference type="EMBL" id="GAA4449306.1"/>
    </source>
</evidence>
<reference evidence="6" key="1">
    <citation type="journal article" date="2019" name="Int. J. Syst. Evol. Microbiol.">
        <title>The Global Catalogue of Microorganisms (GCM) 10K type strain sequencing project: providing services to taxonomists for standard genome sequencing and annotation.</title>
        <authorList>
            <consortium name="The Broad Institute Genomics Platform"/>
            <consortium name="The Broad Institute Genome Sequencing Center for Infectious Disease"/>
            <person name="Wu L."/>
            <person name="Ma J."/>
        </authorList>
    </citation>
    <scope>NUCLEOTIDE SEQUENCE [LARGE SCALE GENOMIC DNA]</scope>
    <source>
        <strain evidence="6">JCM 17927</strain>
    </source>
</reference>
<dbReference type="InterPro" id="IPR011006">
    <property type="entry name" value="CheY-like_superfamily"/>
</dbReference>
<organism evidence="5 6">
    <name type="scientific">Nibrella saemangeumensis</name>
    <dbReference type="NCBI Taxonomy" id="1084526"/>
    <lineage>
        <taxon>Bacteria</taxon>
        <taxon>Pseudomonadati</taxon>
        <taxon>Bacteroidota</taxon>
        <taxon>Cytophagia</taxon>
        <taxon>Cytophagales</taxon>
        <taxon>Spirosomataceae</taxon>
        <taxon>Nibrella</taxon>
    </lineage>
</organism>
<dbReference type="InterPro" id="IPR001789">
    <property type="entry name" value="Sig_transdc_resp-reg_receiver"/>
</dbReference>
<accession>A0ABP8MEN5</accession>
<name>A0ABP8MEN5_9BACT</name>
<feature type="domain" description="Response regulatory" evidence="4">
    <location>
        <begin position="20"/>
        <end position="133"/>
    </location>
</feature>
<evidence type="ECO:0000259" key="4">
    <source>
        <dbReference type="PROSITE" id="PS50110"/>
    </source>
</evidence>
<keyword evidence="5" id="KW-0808">Transferase</keyword>
<dbReference type="PANTHER" id="PTHR30576:SF0">
    <property type="entry name" value="UNDECAPRENYL-PHOSPHATE N-ACETYLGALACTOSAMINYL 1-PHOSPHATE TRANSFERASE-RELATED"/>
    <property type="match status" value="1"/>
</dbReference>
<evidence type="ECO:0000313" key="6">
    <source>
        <dbReference type="Proteomes" id="UP001501175"/>
    </source>
</evidence>
<proteinExistence type="inferred from homology"/>
<comment type="caution">
    <text evidence="2">Lacks conserved residue(s) required for the propagation of feature annotation.</text>
</comment>
<comment type="caution">
    <text evidence="5">The sequence shown here is derived from an EMBL/GenBank/DDBJ whole genome shotgun (WGS) entry which is preliminary data.</text>
</comment>